<dbReference type="AlphaFoldDB" id="A0AAP0H0M3"/>
<evidence type="ECO:0000256" key="9">
    <source>
        <dbReference type="SAM" id="Phobius"/>
    </source>
</evidence>
<feature type="transmembrane region" description="Helical" evidence="9">
    <location>
        <begin position="13"/>
        <end position="40"/>
    </location>
</feature>
<dbReference type="InterPro" id="IPR044751">
    <property type="entry name" value="Ion_transp-like_CBS"/>
</dbReference>
<dbReference type="CDD" id="cd04590">
    <property type="entry name" value="CBS_pair_CorC_HlyC_assoc"/>
    <property type="match status" value="1"/>
</dbReference>
<evidence type="ECO:0000256" key="8">
    <source>
        <dbReference type="SAM" id="MobiDB-lite"/>
    </source>
</evidence>
<keyword evidence="4 7" id="KW-1133">Transmembrane helix</keyword>
<keyword evidence="13" id="KW-1185">Reference proteome</keyword>
<feature type="domain" description="CNNM transmembrane" evidence="11">
    <location>
        <begin position="9"/>
        <end position="192"/>
    </location>
</feature>
<keyword evidence="6" id="KW-0129">CBS domain</keyword>
<evidence type="ECO:0000256" key="6">
    <source>
        <dbReference type="PROSITE-ProRule" id="PRU00703"/>
    </source>
</evidence>
<dbReference type="InterPro" id="IPR046342">
    <property type="entry name" value="CBS_dom_sf"/>
</dbReference>
<comment type="subcellular location">
    <subcellularLocation>
        <location evidence="1">Membrane</location>
        <topology evidence="1">Multi-pass membrane protein</topology>
    </subcellularLocation>
</comment>
<dbReference type="SUPFAM" id="SSF54631">
    <property type="entry name" value="CBS-domain pair"/>
    <property type="match status" value="1"/>
</dbReference>
<keyword evidence="5 7" id="KW-0472">Membrane</keyword>
<dbReference type="PANTHER" id="PTHR12064:SF36">
    <property type="entry name" value="DOMAIN-CONTAINING PROTEIN, PUTATIVE, EXPRESSED-RELATED"/>
    <property type="match status" value="1"/>
</dbReference>
<evidence type="ECO:0000256" key="5">
    <source>
        <dbReference type="ARBA" id="ARBA00023136"/>
    </source>
</evidence>
<evidence type="ECO:0000256" key="1">
    <source>
        <dbReference type="ARBA" id="ARBA00004141"/>
    </source>
</evidence>
<dbReference type="PROSITE" id="PS51846">
    <property type="entry name" value="CNNM"/>
    <property type="match status" value="1"/>
</dbReference>
<organism evidence="12 13">
    <name type="scientific">Deinandra increscens subsp. villosa</name>
    <dbReference type="NCBI Taxonomy" id="3103831"/>
    <lineage>
        <taxon>Eukaryota</taxon>
        <taxon>Viridiplantae</taxon>
        <taxon>Streptophyta</taxon>
        <taxon>Embryophyta</taxon>
        <taxon>Tracheophyta</taxon>
        <taxon>Spermatophyta</taxon>
        <taxon>Magnoliopsida</taxon>
        <taxon>eudicotyledons</taxon>
        <taxon>Gunneridae</taxon>
        <taxon>Pentapetalae</taxon>
        <taxon>asterids</taxon>
        <taxon>campanulids</taxon>
        <taxon>Asterales</taxon>
        <taxon>Asteraceae</taxon>
        <taxon>Asteroideae</taxon>
        <taxon>Heliantheae alliance</taxon>
        <taxon>Madieae</taxon>
        <taxon>Madiinae</taxon>
        <taxon>Deinandra</taxon>
    </lineage>
</organism>
<feature type="domain" description="CBS" evidence="10">
    <location>
        <begin position="211"/>
        <end position="272"/>
    </location>
</feature>
<evidence type="ECO:0000256" key="7">
    <source>
        <dbReference type="PROSITE-ProRule" id="PRU01193"/>
    </source>
</evidence>
<feature type="transmembrane region" description="Helical" evidence="9">
    <location>
        <begin position="97"/>
        <end position="116"/>
    </location>
</feature>
<dbReference type="Pfam" id="PF01595">
    <property type="entry name" value="CNNM"/>
    <property type="match status" value="1"/>
</dbReference>
<dbReference type="Proteomes" id="UP001408789">
    <property type="component" value="Unassembled WGS sequence"/>
</dbReference>
<evidence type="ECO:0000313" key="12">
    <source>
        <dbReference type="EMBL" id="KAK9070393.1"/>
    </source>
</evidence>
<gene>
    <name evidence="12" type="ORF">SSX86_010795</name>
</gene>
<dbReference type="GO" id="GO:0016020">
    <property type="term" value="C:membrane"/>
    <property type="evidence" value="ECO:0007669"/>
    <property type="project" value="UniProtKB-SubCell"/>
</dbReference>
<reference evidence="12 13" key="1">
    <citation type="submission" date="2024-04" db="EMBL/GenBank/DDBJ databases">
        <title>The reference genome of an endangered Asteraceae, Deinandra increscens subsp. villosa, native to the Central Coast of California.</title>
        <authorList>
            <person name="Guilliams M."/>
            <person name="Hasenstab-Lehman K."/>
            <person name="Meyer R."/>
            <person name="Mcevoy S."/>
        </authorList>
    </citation>
    <scope>NUCLEOTIDE SEQUENCE [LARGE SCALE GENOMIC DNA]</scope>
    <source>
        <tissue evidence="12">Leaf</tissue>
    </source>
</reference>
<evidence type="ECO:0000259" key="11">
    <source>
        <dbReference type="PROSITE" id="PS51846"/>
    </source>
</evidence>
<feature type="compositionally biased region" description="Low complexity" evidence="8">
    <location>
        <begin position="478"/>
        <end position="493"/>
    </location>
</feature>
<dbReference type="GO" id="GO:0010960">
    <property type="term" value="P:magnesium ion homeostasis"/>
    <property type="evidence" value="ECO:0007669"/>
    <property type="project" value="InterPro"/>
</dbReference>
<proteinExistence type="predicted"/>
<name>A0AAP0H0M3_9ASTR</name>
<dbReference type="GO" id="GO:0005737">
    <property type="term" value="C:cytoplasm"/>
    <property type="evidence" value="ECO:0007669"/>
    <property type="project" value="TreeGrafter"/>
</dbReference>
<dbReference type="PROSITE" id="PS51371">
    <property type="entry name" value="CBS"/>
    <property type="match status" value="1"/>
</dbReference>
<evidence type="ECO:0000256" key="4">
    <source>
        <dbReference type="ARBA" id="ARBA00022989"/>
    </source>
</evidence>
<dbReference type="InterPro" id="IPR045095">
    <property type="entry name" value="ACDP"/>
</dbReference>
<feature type="region of interest" description="Disordered" evidence="8">
    <location>
        <begin position="436"/>
        <end position="507"/>
    </location>
</feature>
<dbReference type="GO" id="GO:0030026">
    <property type="term" value="P:intracellular manganese ion homeostasis"/>
    <property type="evidence" value="ECO:0007669"/>
    <property type="project" value="TreeGrafter"/>
</dbReference>
<feature type="compositionally biased region" description="Polar residues" evidence="8">
    <location>
        <begin position="443"/>
        <end position="458"/>
    </location>
</feature>
<sequence length="507" mass="55624">MAANDVPCCESMFWVYLASSVGLVAFAGLMSGLTLGLMSLSLLDLEVLIKAGEPNDRKNAEKIMPIVKNQHLLLCTLLICNAIAMEALPIFLDSVLLPWTAILISVTLVVAFGEIIPQAVCSRYGLAIGAKLSILVRVLVIVVFPIAYPVSKLLDRILGKEHSALLRRAELKTLVDMHGDKAGKGGDLTSDEITIITGALDLAQKTVKDAMTPISEIFSLELNSKLNEDTMSLLLSKRHSRVPVYLERSDNIIGLILVKSLLKFRAEDEVPIKNLNIRKIPRIHECLPLYEMLNLFRKGNSHMAAVVKSKNTLAKTHSNSNLTQIKVDKRGQNTKLSIYRSSSDPASQNSVPNQSISNCALDLFPNPDEEIIGLITMEDVLEQLLQEPMVDERNEYVDIDTIMEINILSSPLTSRTSPASNLDWKTLSSSPICSSPSQVPISTYHQNSAHSSPISPFIQSPLPLKKPTFYASPTKSTPNSPLGPISSSPSSYRVSRKSYEKLEKPGN</sequence>
<dbReference type="InterPro" id="IPR002550">
    <property type="entry name" value="CNNM"/>
</dbReference>
<keyword evidence="3" id="KW-0677">Repeat</keyword>
<comment type="caution">
    <text evidence="12">The sequence shown here is derived from an EMBL/GenBank/DDBJ whole genome shotgun (WGS) entry which is preliminary data.</text>
</comment>
<feature type="transmembrane region" description="Helical" evidence="9">
    <location>
        <begin position="128"/>
        <end position="148"/>
    </location>
</feature>
<protein>
    <recommendedName>
        <fullName evidence="14">CNNM transmembrane domain-containing protein</fullName>
    </recommendedName>
</protein>
<dbReference type="InterPro" id="IPR000644">
    <property type="entry name" value="CBS_dom"/>
</dbReference>
<evidence type="ECO:0000256" key="3">
    <source>
        <dbReference type="ARBA" id="ARBA00022737"/>
    </source>
</evidence>
<accession>A0AAP0H0M3</accession>
<evidence type="ECO:0000256" key="2">
    <source>
        <dbReference type="ARBA" id="ARBA00022692"/>
    </source>
</evidence>
<feature type="compositionally biased region" description="Basic and acidic residues" evidence="8">
    <location>
        <begin position="497"/>
        <end position="507"/>
    </location>
</feature>
<dbReference type="PANTHER" id="PTHR12064">
    <property type="entry name" value="METAL TRANSPORTER CNNM"/>
    <property type="match status" value="1"/>
</dbReference>
<dbReference type="Gene3D" id="3.10.580.10">
    <property type="entry name" value="CBS-domain"/>
    <property type="match status" value="1"/>
</dbReference>
<evidence type="ECO:0000313" key="13">
    <source>
        <dbReference type="Proteomes" id="UP001408789"/>
    </source>
</evidence>
<dbReference type="EMBL" id="JBCNJP010000012">
    <property type="protein sequence ID" value="KAK9070393.1"/>
    <property type="molecule type" value="Genomic_DNA"/>
</dbReference>
<evidence type="ECO:0008006" key="14">
    <source>
        <dbReference type="Google" id="ProtNLM"/>
    </source>
</evidence>
<keyword evidence="2 7" id="KW-0812">Transmembrane</keyword>
<evidence type="ECO:0000259" key="10">
    <source>
        <dbReference type="PROSITE" id="PS51371"/>
    </source>
</evidence>